<dbReference type="AlphaFoldDB" id="A0A444XUS4"/>
<evidence type="ECO:0000313" key="8">
    <source>
        <dbReference type="Proteomes" id="UP000289738"/>
    </source>
</evidence>
<proteinExistence type="inferred from homology"/>
<keyword evidence="4 6" id="KW-0134">Cell wall</keyword>
<evidence type="ECO:0000256" key="2">
    <source>
        <dbReference type="ARBA" id="ARBA00004191"/>
    </source>
</evidence>
<dbReference type="Pfam" id="PF03283">
    <property type="entry name" value="PAE"/>
    <property type="match status" value="1"/>
</dbReference>
<gene>
    <name evidence="7" type="ORF">Ahy_B09g099812</name>
</gene>
<dbReference type="GO" id="GO:0071555">
    <property type="term" value="P:cell wall organization"/>
    <property type="evidence" value="ECO:0007669"/>
    <property type="project" value="UniProtKB-KW"/>
</dbReference>
<keyword evidence="6" id="KW-0964">Secreted</keyword>
<dbReference type="EMBL" id="SDMP01000019">
    <property type="protein sequence ID" value="RYQ93537.1"/>
    <property type="molecule type" value="Genomic_DNA"/>
</dbReference>
<evidence type="ECO:0000256" key="1">
    <source>
        <dbReference type="ARBA" id="ARBA00003534"/>
    </source>
</evidence>
<name>A0A444XUS4_ARAHY</name>
<dbReference type="EC" id="3.1.1.-" evidence="6"/>
<comment type="similarity">
    <text evidence="3 6">Belongs to the pectinacetylesterase family.</text>
</comment>
<evidence type="ECO:0000256" key="5">
    <source>
        <dbReference type="ARBA" id="ARBA00023316"/>
    </source>
</evidence>
<evidence type="ECO:0000313" key="7">
    <source>
        <dbReference type="EMBL" id="RYQ93537.1"/>
    </source>
</evidence>
<evidence type="ECO:0000256" key="6">
    <source>
        <dbReference type="RuleBase" id="RU363114"/>
    </source>
</evidence>
<dbReference type="Proteomes" id="UP000289738">
    <property type="component" value="Chromosome B09"/>
</dbReference>
<dbReference type="GO" id="GO:0016787">
    <property type="term" value="F:hydrolase activity"/>
    <property type="evidence" value="ECO:0007669"/>
    <property type="project" value="UniProtKB-KW"/>
</dbReference>
<comment type="subcellular location">
    <subcellularLocation>
        <location evidence="2 6">Secreted</location>
        <location evidence="2 6">Cell wall</location>
    </subcellularLocation>
</comment>
<dbReference type="STRING" id="3818.A0A444XUS4"/>
<evidence type="ECO:0000256" key="3">
    <source>
        <dbReference type="ARBA" id="ARBA00005784"/>
    </source>
</evidence>
<keyword evidence="5 6" id="KW-0961">Cell wall biogenesis/degradation</keyword>
<accession>A0A444XUS4</accession>
<protein>
    <recommendedName>
        <fullName evidence="6">Pectin acetylesterase</fullName>
        <ecNumber evidence="6">3.1.1.-</ecNumber>
    </recommendedName>
</protein>
<comment type="caution">
    <text evidence="7">The sequence shown here is derived from an EMBL/GenBank/DDBJ whole genome shotgun (WGS) entry which is preliminary data.</text>
</comment>
<dbReference type="InterPro" id="IPR004963">
    <property type="entry name" value="PAE/NOTUM"/>
</dbReference>
<comment type="function">
    <text evidence="1 6">Hydrolyzes acetyl esters in homogalacturonan regions of pectin. In type I primary cell wall, galacturonic acid residues of pectin can be acetylated at the O-2 and O-3 positions. Decreasing the degree of acetylation of pectin gels in vitro alters their physical properties.</text>
</comment>
<evidence type="ECO:0000256" key="4">
    <source>
        <dbReference type="ARBA" id="ARBA00022512"/>
    </source>
</evidence>
<organism evidence="7 8">
    <name type="scientific">Arachis hypogaea</name>
    <name type="common">Peanut</name>
    <dbReference type="NCBI Taxonomy" id="3818"/>
    <lineage>
        <taxon>Eukaryota</taxon>
        <taxon>Viridiplantae</taxon>
        <taxon>Streptophyta</taxon>
        <taxon>Embryophyta</taxon>
        <taxon>Tracheophyta</taxon>
        <taxon>Spermatophyta</taxon>
        <taxon>Magnoliopsida</taxon>
        <taxon>eudicotyledons</taxon>
        <taxon>Gunneridae</taxon>
        <taxon>Pentapetalae</taxon>
        <taxon>rosids</taxon>
        <taxon>fabids</taxon>
        <taxon>Fabales</taxon>
        <taxon>Fabaceae</taxon>
        <taxon>Papilionoideae</taxon>
        <taxon>50 kb inversion clade</taxon>
        <taxon>dalbergioids sensu lato</taxon>
        <taxon>Dalbergieae</taxon>
        <taxon>Pterocarpus clade</taxon>
        <taxon>Arachis</taxon>
    </lineage>
</organism>
<keyword evidence="8" id="KW-1185">Reference proteome</keyword>
<keyword evidence="6" id="KW-0378">Hydrolase</keyword>
<sequence>MKRSVSKESDTERDLRKPVKRVREGEPIFVTATAPNRHRWSSPSLEVNRCRVLAARATSATATPQIPPLFLWGFLLQIPPPTSPSFLYSLGNFLLLSFLIFQIKNILILGIAEPHGSWQNCRDDISNCTPDQPNAVQGFREDFIKALGGGAELSIKRNNRDSSQVLRIFDKGAQAMQSVRNSRLELENSTAVGETILSSIQGQRECLKLSKLLFT</sequence>
<reference evidence="7 8" key="1">
    <citation type="submission" date="2019-01" db="EMBL/GenBank/DDBJ databases">
        <title>Sequencing of cultivated peanut Arachis hypogaea provides insights into genome evolution and oil improvement.</title>
        <authorList>
            <person name="Chen X."/>
        </authorList>
    </citation>
    <scope>NUCLEOTIDE SEQUENCE [LARGE SCALE GENOMIC DNA]</scope>
    <source>
        <strain evidence="8">cv. Fuhuasheng</strain>
        <tissue evidence="7">Leaves</tissue>
    </source>
</reference>